<dbReference type="Proteomes" id="UP000606974">
    <property type="component" value="Unassembled WGS sequence"/>
</dbReference>
<evidence type="ECO:0000256" key="1">
    <source>
        <dbReference type="SAM" id="Phobius"/>
    </source>
</evidence>
<keyword evidence="3" id="KW-1185">Reference proteome</keyword>
<keyword evidence="1" id="KW-0812">Transmembrane</keyword>
<comment type="caution">
    <text evidence="2">The sequence shown here is derived from an EMBL/GenBank/DDBJ whole genome shotgun (WGS) entry which is preliminary data.</text>
</comment>
<organism evidence="2 3">
    <name type="scientific">Endocarpon pusillum</name>
    <dbReference type="NCBI Taxonomy" id="364733"/>
    <lineage>
        <taxon>Eukaryota</taxon>
        <taxon>Fungi</taxon>
        <taxon>Dikarya</taxon>
        <taxon>Ascomycota</taxon>
        <taxon>Pezizomycotina</taxon>
        <taxon>Eurotiomycetes</taxon>
        <taxon>Chaetothyriomycetidae</taxon>
        <taxon>Verrucariales</taxon>
        <taxon>Verrucariaceae</taxon>
        <taxon>Endocarpon</taxon>
    </lineage>
</organism>
<dbReference type="EMBL" id="JAACFV010000080">
    <property type="protein sequence ID" value="KAF7506814.1"/>
    <property type="molecule type" value="Genomic_DNA"/>
</dbReference>
<name>A0A8H7E182_9EURO</name>
<evidence type="ECO:0000313" key="3">
    <source>
        <dbReference type="Proteomes" id="UP000606974"/>
    </source>
</evidence>
<protein>
    <submittedName>
        <fullName evidence="2">Uncharacterized protein</fullName>
    </submittedName>
</protein>
<gene>
    <name evidence="2" type="ORF">GJ744_011426</name>
</gene>
<reference evidence="2" key="1">
    <citation type="submission" date="2020-02" db="EMBL/GenBank/DDBJ databases">
        <authorList>
            <person name="Palmer J.M."/>
        </authorList>
    </citation>
    <scope>NUCLEOTIDE SEQUENCE</scope>
    <source>
        <strain evidence="2">EPUS1.4</strain>
        <tissue evidence="2">Thallus</tissue>
    </source>
</reference>
<evidence type="ECO:0000313" key="2">
    <source>
        <dbReference type="EMBL" id="KAF7506814.1"/>
    </source>
</evidence>
<keyword evidence="1" id="KW-1133">Transmembrane helix</keyword>
<dbReference type="AlphaFoldDB" id="A0A8H7E182"/>
<keyword evidence="1" id="KW-0472">Membrane</keyword>
<accession>A0A8H7E182</accession>
<feature type="transmembrane region" description="Helical" evidence="1">
    <location>
        <begin position="12"/>
        <end position="35"/>
    </location>
</feature>
<sequence length="140" mass="15691">MSCRGLPYLELGAVLSSMFTILSMASELSLCNFALRKTLFFKRVHGEPHYVLRMEGGSIDWSGKQETPNGCQAQIQLEPGSGSRLDFPLVSHEEDNEVSLYFAYIRCIEPLHMVLQPGDGSVIACQIHEVEWMASPLRFP</sequence>
<proteinExistence type="predicted"/>